<protein>
    <submittedName>
        <fullName evidence="2">Uncharacterized protein</fullName>
    </submittedName>
</protein>
<dbReference type="Proteomes" id="UP000886653">
    <property type="component" value="Unassembled WGS sequence"/>
</dbReference>
<accession>A0A9P6T790</accession>
<feature type="compositionally biased region" description="Basic and acidic residues" evidence="1">
    <location>
        <begin position="18"/>
        <end position="28"/>
    </location>
</feature>
<organism evidence="2 3">
    <name type="scientific">Cronartium quercuum f. sp. fusiforme G11</name>
    <dbReference type="NCBI Taxonomy" id="708437"/>
    <lineage>
        <taxon>Eukaryota</taxon>
        <taxon>Fungi</taxon>
        <taxon>Dikarya</taxon>
        <taxon>Basidiomycota</taxon>
        <taxon>Pucciniomycotina</taxon>
        <taxon>Pucciniomycetes</taxon>
        <taxon>Pucciniales</taxon>
        <taxon>Coleosporiaceae</taxon>
        <taxon>Cronartium</taxon>
    </lineage>
</organism>
<reference evidence="2" key="1">
    <citation type="submission" date="2013-11" db="EMBL/GenBank/DDBJ databases">
        <title>Genome sequence of the fusiform rust pathogen reveals effectors for host alternation and coevolution with pine.</title>
        <authorList>
            <consortium name="DOE Joint Genome Institute"/>
            <person name="Smith K."/>
            <person name="Pendleton A."/>
            <person name="Kubisiak T."/>
            <person name="Anderson C."/>
            <person name="Salamov A."/>
            <person name="Aerts A."/>
            <person name="Riley R."/>
            <person name="Clum A."/>
            <person name="Lindquist E."/>
            <person name="Ence D."/>
            <person name="Campbell M."/>
            <person name="Kronenberg Z."/>
            <person name="Feau N."/>
            <person name="Dhillon B."/>
            <person name="Hamelin R."/>
            <person name="Burleigh J."/>
            <person name="Smith J."/>
            <person name="Yandell M."/>
            <person name="Nelson C."/>
            <person name="Grigoriev I."/>
            <person name="Davis J."/>
        </authorList>
    </citation>
    <scope>NUCLEOTIDE SEQUENCE</scope>
    <source>
        <strain evidence="2">G11</strain>
    </source>
</reference>
<feature type="region of interest" description="Disordered" evidence="1">
    <location>
        <begin position="290"/>
        <end position="309"/>
    </location>
</feature>
<feature type="region of interest" description="Disordered" evidence="1">
    <location>
        <begin position="18"/>
        <end position="81"/>
    </location>
</feature>
<gene>
    <name evidence="2" type="ORF">CROQUDRAFT_674215</name>
</gene>
<evidence type="ECO:0000313" key="2">
    <source>
        <dbReference type="EMBL" id="KAG0141264.1"/>
    </source>
</evidence>
<dbReference type="EMBL" id="MU167394">
    <property type="protein sequence ID" value="KAG0141264.1"/>
    <property type="molecule type" value="Genomic_DNA"/>
</dbReference>
<dbReference type="OrthoDB" id="2498109at2759"/>
<comment type="caution">
    <text evidence="2">The sequence shown here is derived from an EMBL/GenBank/DDBJ whole genome shotgun (WGS) entry which is preliminary data.</text>
</comment>
<keyword evidence="3" id="KW-1185">Reference proteome</keyword>
<dbReference type="AlphaFoldDB" id="A0A9P6T790"/>
<proteinExistence type="predicted"/>
<name>A0A9P6T790_9BASI</name>
<evidence type="ECO:0000256" key="1">
    <source>
        <dbReference type="SAM" id="MobiDB-lite"/>
    </source>
</evidence>
<evidence type="ECO:0000313" key="3">
    <source>
        <dbReference type="Proteomes" id="UP000886653"/>
    </source>
</evidence>
<sequence>MCLHKYLFDAGRFEFEHQRTNRRTEREPAPSAHSSSSTFLVLLPGSQPTSPSDHVLPTPPLTNAPDPLLSATRHKSDSLPRRRRVPFNLSFTPVSEPELSVSPSSNRCRLLGFTPLAEHDAQTSDHPTGSFRGPPEVRAKECAPCALFFTRADVFVSSEMAAQGLLAPSHTHYSPLRLQIGQSQVQPEPNVSELAFSEPEDCQTSATSSPALQFWDRVPTSATSTRASSPVSSLDMYCPSPAGLLTSMPMPMPISMRKKGIRRSRSLMGEPEPDDCWADDEWEDGRPESYSIGGLRRMSEPSSGKPKMFEEIEIC</sequence>